<dbReference type="SMART" id="SM00185">
    <property type="entry name" value="ARM"/>
    <property type="match status" value="1"/>
</dbReference>
<feature type="non-terminal residue" evidence="3">
    <location>
        <position position="1"/>
    </location>
</feature>
<dbReference type="InterPro" id="IPR016024">
    <property type="entry name" value="ARM-type_fold"/>
</dbReference>
<dbReference type="Proteomes" id="UP000676336">
    <property type="component" value="Unassembled WGS sequence"/>
</dbReference>
<gene>
    <name evidence="1" type="ORF">BYL167_LOCUS76281</name>
    <name evidence="2" type="ORF">BYL167_LOCUS76308</name>
    <name evidence="3" type="ORF">GIL414_LOCUS87998</name>
    <name evidence="4" type="ORF">SMN809_LOCUS85974</name>
</gene>
<protein>
    <submittedName>
        <fullName evidence="3">Uncharacterized protein</fullName>
    </submittedName>
</protein>
<proteinExistence type="predicted"/>
<accession>A0A8S3K9D0</accession>
<dbReference type="EMBL" id="CAJOBI010368022">
    <property type="protein sequence ID" value="CAF5228905.1"/>
    <property type="molecule type" value="Genomic_DNA"/>
</dbReference>
<name>A0A8S3K9D0_9BILA</name>
<organism evidence="3 5">
    <name type="scientific">Rotaria magnacalcarata</name>
    <dbReference type="NCBI Taxonomy" id="392030"/>
    <lineage>
        <taxon>Eukaryota</taxon>
        <taxon>Metazoa</taxon>
        <taxon>Spiralia</taxon>
        <taxon>Gnathifera</taxon>
        <taxon>Rotifera</taxon>
        <taxon>Eurotatoria</taxon>
        <taxon>Bdelloidea</taxon>
        <taxon>Philodinida</taxon>
        <taxon>Philodinidae</taxon>
        <taxon>Rotaria</taxon>
    </lineage>
</organism>
<dbReference type="EMBL" id="CAJOBH010274908">
    <property type="protein sequence ID" value="CAF5167426.1"/>
    <property type="molecule type" value="Genomic_DNA"/>
</dbReference>
<dbReference type="Proteomes" id="UP000681720">
    <property type="component" value="Unassembled WGS sequence"/>
</dbReference>
<evidence type="ECO:0000313" key="2">
    <source>
        <dbReference type="EMBL" id="CAF5167426.1"/>
    </source>
</evidence>
<comment type="caution">
    <text evidence="3">The sequence shown here is derived from an EMBL/GenBank/DDBJ whole genome shotgun (WGS) entry which is preliminary data.</text>
</comment>
<dbReference type="EMBL" id="CAJOBH010274767">
    <property type="protein sequence ID" value="CAF5167332.1"/>
    <property type="molecule type" value="Genomic_DNA"/>
</dbReference>
<dbReference type="Gene3D" id="1.25.10.10">
    <property type="entry name" value="Leucine-rich Repeat Variant"/>
    <property type="match status" value="1"/>
</dbReference>
<evidence type="ECO:0000313" key="5">
    <source>
        <dbReference type="Proteomes" id="UP000681720"/>
    </source>
</evidence>
<dbReference type="Proteomes" id="UP000681967">
    <property type="component" value="Unassembled WGS sequence"/>
</dbReference>
<dbReference type="SUPFAM" id="SSF48371">
    <property type="entry name" value="ARM repeat"/>
    <property type="match status" value="1"/>
</dbReference>
<evidence type="ECO:0000313" key="4">
    <source>
        <dbReference type="EMBL" id="CAF5228905.1"/>
    </source>
</evidence>
<dbReference type="EMBL" id="CAJOBJ010383154">
    <property type="protein sequence ID" value="CAF5228138.1"/>
    <property type="molecule type" value="Genomic_DNA"/>
</dbReference>
<dbReference type="Pfam" id="PF13513">
    <property type="entry name" value="HEAT_EZ"/>
    <property type="match status" value="1"/>
</dbReference>
<dbReference type="AlphaFoldDB" id="A0A8S3K9D0"/>
<dbReference type="InterPro" id="IPR000225">
    <property type="entry name" value="Armadillo"/>
</dbReference>
<feature type="non-terminal residue" evidence="3">
    <location>
        <position position="63"/>
    </location>
</feature>
<dbReference type="InterPro" id="IPR011989">
    <property type="entry name" value="ARM-like"/>
</dbReference>
<sequence>YELAQAKAAMILSAFGIDQKAREDILKNQAIIPHLVSLLKSNHDEVRRNTCFAITVLCVEQTI</sequence>
<evidence type="ECO:0000313" key="3">
    <source>
        <dbReference type="EMBL" id="CAF5228138.1"/>
    </source>
</evidence>
<evidence type="ECO:0000313" key="1">
    <source>
        <dbReference type="EMBL" id="CAF5167332.1"/>
    </source>
</evidence>
<reference evidence="3" key="1">
    <citation type="submission" date="2021-02" db="EMBL/GenBank/DDBJ databases">
        <authorList>
            <person name="Nowell W R."/>
        </authorList>
    </citation>
    <scope>NUCLEOTIDE SEQUENCE</scope>
</reference>